<accession>A0ABV2SCX3</accession>
<dbReference type="EMBL" id="JBEWTB010000002">
    <property type="protein sequence ID" value="MET4755615.1"/>
    <property type="molecule type" value="Genomic_DNA"/>
</dbReference>
<dbReference type="Proteomes" id="UP001549366">
    <property type="component" value="Unassembled WGS sequence"/>
</dbReference>
<gene>
    <name evidence="1" type="ORF">V5J35_000807</name>
</gene>
<evidence type="ECO:0000313" key="1">
    <source>
        <dbReference type="EMBL" id="MET4755615.1"/>
    </source>
</evidence>
<reference evidence="1 2" key="1">
    <citation type="submission" date="2024-06" db="EMBL/GenBank/DDBJ databases">
        <title>Genomic Encyclopedia of Type Strains, Phase V (KMG-V): Genome sequencing to study the core and pangenomes of soil and plant-associated prokaryotes.</title>
        <authorList>
            <person name="Whitman W."/>
        </authorList>
    </citation>
    <scope>NUCLEOTIDE SEQUENCE [LARGE SCALE GENOMIC DNA]</scope>
    <source>
        <strain evidence="1 2">NE40</strain>
    </source>
</reference>
<protein>
    <submittedName>
        <fullName evidence="1">Uncharacterized protein</fullName>
    </submittedName>
</protein>
<comment type="caution">
    <text evidence="1">The sequence shown here is derived from an EMBL/GenBank/DDBJ whole genome shotgun (WGS) entry which is preliminary data.</text>
</comment>
<organism evidence="1 2">
    <name type="scientific">Endozoicomonas lisbonensis</name>
    <dbReference type="NCBI Taxonomy" id="3120522"/>
    <lineage>
        <taxon>Bacteria</taxon>
        <taxon>Pseudomonadati</taxon>
        <taxon>Pseudomonadota</taxon>
        <taxon>Gammaproteobacteria</taxon>
        <taxon>Oceanospirillales</taxon>
        <taxon>Endozoicomonadaceae</taxon>
        <taxon>Endozoicomonas</taxon>
    </lineage>
</organism>
<name>A0ABV2SCX3_9GAMM</name>
<sequence>MNEKQIEELRALKGQGMESAVGEYTPAELWEALDEIERLQRLTAKLLECFGAMEGTWYESEWSDFGITEEESKQLRAFYSKYTSST</sequence>
<proteinExistence type="predicted"/>
<evidence type="ECO:0000313" key="2">
    <source>
        <dbReference type="Proteomes" id="UP001549366"/>
    </source>
</evidence>
<dbReference type="RefSeq" id="WP_354010023.1">
    <property type="nucleotide sequence ID" value="NZ_JBEWTA010000001.1"/>
</dbReference>
<keyword evidence="2" id="KW-1185">Reference proteome</keyword>